<dbReference type="EMBL" id="CP003969">
    <property type="protein sequence ID" value="AGP40471.1"/>
    <property type="molecule type" value="Genomic_DNA"/>
</dbReference>
<proteinExistence type="predicted"/>
<accession>S4Y7X0</accession>
<gene>
    <name evidence="1" type="ORF">SCE1572_41805</name>
</gene>
<dbReference type="AlphaFoldDB" id="S4Y7X0"/>
<name>S4Y7X0_SORCE</name>
<reference evidence="1 2" key="1">
    <citation type="journal article" date="2013" name="Sci. Rep.">
        <title>Extraordinary expansion of a Sorangium cellulosum genome from an alkaline milieu.</title>
        <authorList>
            <person name="Han K."/>
            <person name="Li Z.F."/>
            <person name="Peng R."/>
            <person name="Zhu L.P."/>
            <person name="Zhou T."/>
            <person name="Wang L.G."/>
            <person name="Li S.G."/>
            <person name="Zhang X.B."/>
            <person name="Hu W."/>
            <person name="Wu Z.H."/>
            <person name="Qin N."/>
            <person name="Li Y.Z."/>
        </authorList>
    </citation>
    <scope>NUCLEOTIDE SEQUENCE [LARGE SCALE GENOMIC DNA]</scope>
    <source>
        <strain evidence="1 2">So0157-2</strain>
    </source>
</reference>
<dbReference type="KEGG" id="scu:SCE1572_41805"/>
<evidence type="ECO:0000313" key="2">
    <source>
        <dbReference type="Proteomes" id="UP000014803"/>
    </source>
</evidence>
<sequence>MDVDHTVDVDPTGFDPGFTVDNDRGTIIFKLCETGPVTVTIKPDWGGIPFFSFTLTEDNSPYPLVVTADVKAGLYTIWAAKRNGGQMGMTGHIRVGGGDDKSQR</sequence>
<dbReference type="HOGENOM" id="CLU_2248370_0_0_7"/>
<organism evidence="1 2">
    <name type="scientific">Sorangium cellulosum So0157-2</name>
    <dbReference type="NCBI Taxonomy" id="1254432"/>
    <lineage>
        <taxon>Bacteria</taxon>
        <taxon>Pseudomonadati</taxon>
        <taxon>Myxococcota</taxon>
        <taxon>Polyangia</taxon>
        <taxon>Polyangiales</taxon>
        <taxon>Polyangiaceae</taxon>
        <taxon>Sorangium</taxon>
    </lineage>
</organism>
<dbReference type="Proteomes" id="UP000014803">
    <property type="component" value="Chromosome"/>
</dbReference>
<evidence type="ECO:0000313" key="1">
    <source>
        <dbReference type="EMBL" id="AGP40471.1"/>
    </source>
</evidence>
<protein>
    <submittedName>
        <fullName evidence="1">Uncharacterized protein</fullName>
    </submittedName>
</protein>